<gene>
    <name evidence="3" type="primary">LOC125178271</name>
</gene>
<dbReference type="GeneID" id="125178271"/>
<reference evidence="3" key="1">
    <citation type="submission" date="2025-08" db="UniProtKB">
        <authorList>
            <consortium name="RefSeq"/>
        </authorList>
    </citation>
    <scope>IDENTIFICATION</scope>
    <source>
        <tissue evidence="3">Whole organism</tissue>
    </source>
</reference>
<evidence type="ECO:0000313" key="3">
    <source>
        <dbReference type="RefSeq" id="XP_047737599.1"/>
    </source>
</evidence>
<protein>
    <submittedName>
        <fullName evidence="3">Uncharacterized protein LOC125178271</fullName>
    </submittedName>
</protein>
<dbReference type="KEGG" id="hazt:125178271"/>
<dbReference type="OrthoDB" id="10670853at2759"/>
<sequence>MTQMTTVCVMLVVLFGAVIALPEDAKNSGKSASAQRRVTFGAGRDSDIIVGDNSERRTFVTTPEPSRVRTSPVVRVTQDNRGNNEELIIGRDAQFGISDRLIPGTAVPFGGSSLGLGGLGGLGGVGSLGTLGGLGGLGTLGGIGGLGTLGGVGSLGLGGVGSLGLGGVGNLGLGGVGGLGLGGVLGGIDPGYLELLVARNPLILVQNPEILLQYPHLILRYPQLLVQYPQILLQYPQLLIQYPQLRQYIDSRYLDPRFSGVNLGNFRRVFPTNFVGGVDGFDRFGGINNIDGLTGIGGIGINSLGVRPGLDFNQPIDVGFNRPILTTISPFSVTTLSPFNRNIRFEQK</sequence>
<feature type="signal peptide" evidence="1">
    <location>
        <begin position="1"/>
        <end position="20"/>
    </location>
</feature>
<evidence type="ECO:0000313" key="2">
    <source>
        <dbReference type="Proteomes" id="UP000694843"/>
    </source>
</evidence>
<feature type="chain" id="PRO_5038068301" evidence="1">
    <location>
        <begin position="21"/>
        <end position="348"/>
    </location>
</feature>
<keyword evidence="1" id="KW-0732">Signal</keyword>
<evidence type="ECO:0000256" key="1">
    <source>
        <dbReference type="SAM" id="SignalP"/>
    </source>
</evidence>
<name>A0A979FKT0_HYAAZ</name>
<dbReference type="RefSeq" id="XP_047737599.1">
    <property type="nucleotide sequence ID" value="XM_047881643.1"/>
</dbReference>
<dbReference type="Proteomes" id="UP000694843">
    <property type="component" value="Unplaced"/>
</dbReference>
<dbReference type="AlphaFoldDB" id="A0A979FKT0"/>
<organism evidence="2 3">
    <name type="scientific">Hyalella azteca</name>
    <name type="common">Amphipod</name>
    <dbReference type="NCBI Taxonomy" id="294128"/>
    <lineage>
        <taxon>Eukaryota</taxon>
        <taxon>Metazoa</taxon>
        <taxon>Ecdysozoa</taxon>
        <taxon>Arthropoda</taxon>
        <taxon>Crustacea</taxon>
        <taxon>Multicrustacea</taxon>
        <taxon>Malacostraca</taxon>
        <taxon>Eumalacostraca</taxon>
        <taxon>Peracarida</taxon>
        <taxon>Amphipoda</taxon>
        <taxon>Senticaudata</taxon>
        <taxon>Talitrida</taxon>
        <taxon>Talitroidea</taxon>
        <taxon>Hyalellidae</taxon>
        <taxon>Hyalella</taxon>
    </lineage>
</organism>
<proteinExistence type="predicted"/>
<keyword evidence="2" id="KW-1185">Reference proteome</keyword>
<accession>A0A979FKT0</accession>